<dbReference type="InterPro" id="IPR001128">
    <property type="entry name" value="Cyt_P450"/>
</dbReference>
<name>A0A3R7PWX4_PENVA</name>
<gene>
    <name evidence="17" type="ORF">C7M84_017766</name>
</gene>
<evidence type="ECO:0000256" key="15">
    <source>
        <dbReference type="RuleBase" id="RU000461"/>
    </source>
</evidence>
<keyword evidence="10 15" id="KW-0560">Oxidoreductase</keyword>
<evidence type="ECO:0000256" key="2">
    <source>
        <dbReference type="ARBA" id="ARBA00003690"/>
    </source>
</evidence>
<dbReference type="GO" id="GO:0020037">
    <property type="term" value="F:heme binding"/>
    <property type="evidence" value="ECO:0007669"/>
    <property type="project" value="InterPro"/>
</dbReference>
<evidence type="ECO:0000256" key="5">
    <source>
        <dbReference type="ARBA" id="ARBA00010617"/>
    </source>
</evidence>
<feature type="compositionally biased region" description="Polar residues" evidence="16">
    <location>
        <begin position="1"/>
        <end position="19"/>
    </location>
</feature>
<dbReference type="Proteomes" id="UP000283509">
    <property type="component" value="Unassembled WGS sequence"/>
</dbReference>
<evidence type="ECO:0000256" key="6">
    <source>
        <dbReference type="ARBA" id="ARBA00022617"/>
    </source>
</evidence>
<keyword evidence="18" id="KW-1185">Reference proteome</keyword>
<dbReference type="InterPro" id="IPR036396">
    <property type="entry name" value="Cyt_P450_sf"/>
</dbReference>
<keyword evidence="8" id="KW-0256">Endoplasmic reticulum</keyword>
<dbReference type="PRINTS" id="PR00385">
    <property type="entry name" value="P450"/>
</dbReference>
<keyword evidence="9" id="KW-0492">Microsome</keyword>
<dbReference type="Gene3D" id="1.10.630.10">
    <property type="entry name" value="Cytochrome P450"/>
    <property type="match status" value="2"/>
</dbReference>
<dbReference type="PANTHER" id="PTHR24300">
    <property type="entry name" value="CYTOCHROME P450 508A4-RELATED"/>
    <property type="match status" value="1"/>
</dbReference>
<evidence type="ECO:0000256" key="3">
    <source>
        <dbReference type="ARBA" id="ARBA00004174"/>
    </source>
</evidence>
<comment type="subcellular location">
    <subcellularLocation>
        <location evidence="4">Endoplasmic reticulum membrane</location>
        <topology evidence="4">Peripheral membrane protein</topology>
    </subcellularLocation>
    <subcellularLocation>
        <location evidence="3">Microsome membrane</location>
        <topology evidence="3">Peripheral membrane protein</topology>
    </subcellularLocation>
</comment>
<dbReference type="STRING" id="6689.A0A3R7PWX4"/>
<comment type="caution">
    <text evidence="17">The sequence shown here is derived from an EMBL/GenBank/DDBJ whole genome shotgun (WGS) entry which is preliminary data.</text>
</comment>
<dbReference type="SUPFAM" id="SSF48264">
    <property type="entry name" value="Cytochrome P450"/>
    <property type="match status" value="2"/>
</dbReference>
<evidence type="ECO:0000256" key="4">
    <source>
        <dbReference type="ARBA" id="ARBA00004406"/>
    </source>
</evidence>
<dbReference type="GO" id="GO:0006805">
    <property type="term" value="P:xenobiotic metabolic process"/>
    <property type="evidence" value="ECO:0007669"/>
    <property type="project" value="TreeGrafter"/>
</dbReference>
<comment type="cofactor">
    <cofactor evidence="1 14">
        <name>heme</name>
        <dbReference type="ChEBI" id="CHEBI:30413"/>
    </cofactor>
</comment>
<dbReference type="PROSITE" id="PS00086">
    <property type="entry name" value="CYTOCHROME_P450"/>
    <property type="match status" value="1"/>
</dbReference>
<feature type="region of interest" description="Disordered" evidence="16">
    <location>
        <begin position="1"/>
        <end position="28"/>
    </location>
</feature>
<evidence type="ECO:0000256" key="12">
    <source>
        <dbReference type="ARBA" id="ARBA00023033"/>
    </source>
</evidence>
<evidence type="ECO:0000256" key="10">
    <source>
        <dbReference type="ARBA" id="ARBA00023002"/>
    </source>
</evidence>
<dbReference type="Pfam" id="PF00067">
    <property type="entry name" value="p450"/>
    <property type="match status" value="2"/>
</dbReference>
<dbReference type="EMBL" id="QCYY01000328">
    <property type="protein sequence ID" value="ROT85293.1"/>
    <property type="molecule type" value="Genomic_DNA"/>
</dbReference>
<dbReference type="PRINTS" id="PR00463">
    <property type="entry name" value="EP450I"/>
</dbReference>
<evidence type="ECO:0000313" key="18">
    <source>
        <dbReference type="Proteomes" id="UP000283509"/>
    </source>
</evidence>
<reference evidence="17 18" key="2">
    <citation type="submission" date="2019-01" db="EMBL/GenBank/DDBJ databases">
        <title>The decoding of complex shrimp genome reveals the adaptation for benthos swimmer, frequently molting mechanism and breeding impact on genome.</title>
        <authorList>
            <person name="Sun Y."/>
            <person name="Gao Y."/>
            <person name="Yu Y."/>
        </authorList>
    </citation>
    <scope>NUCLEOTIDE SEQUENCE [LARGE SCALE GENOMIC DNA]</scope>
    <source>
        <tissue evidence="17">Muscle</tissue>
    </source>
</reference>
<keyword evidence="6 14" id="KW-0349">Heme</keyword>
<sequence>MTTRTRSQLAAPIPSSSPRATHDDWPVTPPASQWMVRRLSLSRKLGRWAKEGISLDPATATLKTCWSRFCSASRSCSSCISGATDRRLSRQIPHHRLRIRRQRQREKTAAEVRRRVQHPLRRRRPGVPVQLQAHQGSLRQDRVRGQTQLEGVIFSSGARWQASRRFLLRQLRDLGMGKSSMDAAVAVEAKALVEDFRRIAGSPTTLPDSISLVTLNVVWQLVASRRYNLDDAEMLRFLRLIRVFQEDVVFLVLPEFFPWLNYIPAPLMRRLSRQDWLQKSAKQANDMMQEVVDQHRASLDPDNPRDLIDCYLLEMERQKDSPSVIFNDTDLRKNIFDLFSAGFDTTSNMTRYVILYMAAHPDVQRKVQRHIDEVVPRGEVPASRHRARLPYLDATLQEVHRMASLVPLGVSHAAATDVRIGEYVIPKGTPVSACIGLCHKDPRYWDEPEEFRPERFLDEEGKFVGSECEGFTCPLGIGWGTPGVRVHGLCTRTSELDDEKPEEFRPERFLDEEGKFVAQREGFLPFGVGRRSCLGEALARMELFSFAAALLQSFTFAPPEGRKVDLGYTMLPGINVPKVQELLILPRT</sequence>
<reference evidence="17 18" key="1">
    <citation type="submission" date="2018-04" db="EMBL/GenBank/DDBJ databases">
        <authorList>
            <person name="Zhang X."/>
            <person name="Yuan J."/>
            <person name="Li F."/>
            <person name="Xiang J."/>
        </authorList>
    </citation>
    <scope>NUCLEOTIDE SEQUENCE [LARGE SCALE GENOMIC DNA]</scope>
    <source>
        <tissue evidence="17">Muscle</tissue>
    </source>
</reference>
<dbReference type="OrthoDB" id="3934656at2759"/>
<comment type="function">
    <text evidence="2">May be involved in the metabolism of insect hormones and in the breakdown of synthetic insecticides.</text>
</comment>
<evidence type="ECO:0000256" key="9">
    <source>
        <dbReference type="ARBA" id="ARBA00022848"/>
    </source>
</evidence>
<keyword evidence="13" id="KW-0472">Membrane</keyword>
<proteinExistence type="inferred from homology"/>
<dbReference type="FunFam" id="1.10.630.10:FF:000238">
    <property type="entry name" value="Cytochrome P450 2A6"/>
    <property type="match status" value="1"/>
</dbReference>
<evidence type="ECO:0000256" key="13">
    <source>
        <dbReference type="ARBA" id="ARBA00023136"/>
    </source>
</evidence>
<evidence type="ECO:0000256" key="7">
    <source>
        <dbReference type="ARBA" id="ARBA00022723"/>
    </source>
</evidence>
<evidence type="ECO:0000256" key="14">
    <source>
        <dbReference type="PIRSR" id="PIRSR602401-1"/>
    </source>
</evidence>
<evidence type="ECO:0000256" key="16">
    <source>
        <dbReference type="SAM" id="MobiDB-lite"/>
    </source>
</evidence>
<dbReference type="GO" id="GO:0016712">
    <property type="term" value="F:oxidoreductase activity, acting on paired donors, with incorporation or reduction of molecular oxygen, reduced flavin or flavoprotein as one donor, and incorporation of one atom of oxygen"/>
    <property type="evidence" value="ECO:0007669"/>
    <property type="project" value="TreeGrafter"/>
</dbReference>
<evidence type="ECO:0000256" key="11">
    <source>
        <dbReference type="ARBA" id="ARBA00023004"/>
    </source>
</evidence>
<evidence type="ECO:0000313" key="17">
    <source>
        <dbReference type="EMBL" id="ROT85293.1"/>
    </source>
</evidence>
<protein>
    <submittedName>
        <fullName evidence="17">Cytochrome P450 2L1</fullName>
    </submittedName>
</protein>
<dbReference type="InterPro" id="IPR050182">
    <property type="entry name" value="Cytochrome_P450_fam2"/>
</dbReference>
<dbReference type="AlphaFoldDB" id="A0A3R7PWX4"/>
<dbReference type="PANTHER" id="PTHR24300:SF397">
    <property type="entry name" value="CYTOCHROME P450 2U1"/>
    <property type="match status" value="1"/>
</dbReference>
<evidence type="ECO:0000256" key="1">
    <source>
        <dbReference type="ARBA" id="ARBA00001971"/>
    </source>
</evidence>
<feature type="binding site" description="axial binding residue" evidence="14">
    <location>
        <position position="533"/>
    </location>
    <ligand>
        <name>heme</name>
        <dbReference type="ChEBI" id="CHEBI:30413"/>
    </ligand>
    <ligandPart>
        <name>Fe</name>
        <dbReference type="ChEBI" id="CHEBI:18248"/>
    </ligandPart>
</feature>
<dbReference type="GO" id="GO:0005506">
    <property type="term" value="F:iron ion binding"/>
    <property type="evidence" value="ECO:0007669"/>
    <property type="project" value="InterPro"/>
</dbReference>
<keyword evidence="11 14" id="KW-0408">Iron</keyword>
<organism evidence="17 18">
    <name type="scientific">Penaeus vannamei</name>
    <name type="common">Whiteleg shrimp</name>
    <name type="synonym">Litopenaeus vannamei</name>
    <dbReference type="NCBI Taxonomy" id="6689"/>
    <lineage>
        <taxon>Eukaryota</taxon>
        <taxon>Metazoa</taxon>
        <taxon>Ecdysozoa</taxon>
        <taxon>Arthropoda</taxon>
        <taxon>Crustacea</taxon>
        <taxon>Multicrustacea</taxon>
        <taxon>Malacostraca</taxon>
        <taxon>Eumalacostraca</taxon>
        <taxon>Eucarida</taxon>
        <taxon>Decapoda</taxon>
        <taxon>Dendrobranchiata</taxon>
        <taxon>Penaeoidea</taxon>
        <taxon>Penaeidae</taxon>
        <taxon>Penaeus</taxon>
    </lineage>
</organism>
<dbReference type="GO" id="GO:0006082">
    <property type="term" value="P:organic acid metabolic process"/>
    <property type="evidence" value="ECO:0007669"/>
    <property type="project" value="TreeGrafter"/>
</dbReference>
<keyword evidence="12 15" id="KW-0503">Monooxygenase</keyword>
<accession>A0A3R7PWX4</accession>
<comment type="similarity">
    <text evidence="5 15">Belongs to the cytochrome P450 family.</text>
</comment>
<dbReference type="InterPro" id="IPR017972">
    <property type="entry name" value="Cyt_P450_CS"/>
</dbReference>
<dbReference type="InterPro" id="IPR002401">
    <property type="entry name" value="Cyt_P450_E_grp-I"/>
</dbReference>
<keyword evidence="7 14" id="KW-0479">Metal-binding</keyword>
<evidence type="ECO:0000256" key="8">
    <source>
        <dbReference type="ARBA" id="ARBA00022824"/>
    </source>
</evidence>
<dbReference type="GO" id="GO:0005789">
    <property type="term" value="C:endoplasmic reticulum membrane"/>
    <property type="evidence" value="ECO:0007669"/>
    <property type="project" value="UniProtKB-SubCell"/>
</dbReference>